<evidence type="ECO:0000313" key="1">
    <source>
        <dbReference type="EMBL" id="KKN28560.1"/>
    </source>
</evidence>
<dbReference type="AlphaFoldDB" id="A0A0F9P9Q1"/>
<dbReference type="Gene3D" id="2.60.120.200">
    <property type="match status" value="1"/>
</dbReference>
<feature type="non-terminal residue" evidence="1">
    <location>
        <position position="115"/>
    </location>
</feature>
<reference evidence="1" key="1">
    <citation type="journal article" date="2015" name="Nature">
        <title>Complex archaea that bridge the gap between prokaryotes and eukaryotes.</title>
        <authorList>
            <person name="Spang A."/>
            <person name="Saw J.H."/>
            <person name="Jorgensen S.L."/>
            <person name="Zaremba-Niedzwiedzka K."/>
            <person name="Martijn J."/>
            <person name="Lind A.E."/>
            <person name="van Eijk R."/>
            <person name="Schleper C."/>
            <person name="Guy L."/>
            <person name="Ettema T.J."/>
        </authorList>
    </citation>
    <scope>NUCLEOTIDE SEQUENCE</scope>
</reference>
<dbReference type="EMBL" id="LAZR01002551">
    <property type="protein sequence ID" value="KKN28560.1"/>
    <property type="molecule type" value="Genomic_DNA"/>
</dbReference>
<proteinExistence type="predicted"/>
<gene>
    <name evidence="1" type="ORF">LCGC14_0852900</name>
</gene>
<accession>A0A0F9P9Q1</accession>
<sequence length="115" mass="12998">MIINDIELQPEIPFVEPPLVADDANWYDQTRHKRNGTFDTAVTWEKTIGGIYVPHFTGSNTSNANFGALFNSATKLWVSLWFKLDSAFAGGSPADMYIFGKQLDVNNRLRVWLES</sequence>
<organism evidence="1">
    <name type="scientific">marine sediment metagenome</name>
    <dbReference type="NCBI Taxonomy" id="412755"/>
    <lineage>
        <taxon>unclassified sequences</taxon>
        <taxon>metagenomes</taxon>
        <taxon>ecological metagenomes</taxon>
    </lineage>
</organism>
<protein>
    <submittedName>
        <fullName evidence="1">Uncharacterized protein</fullName>
    </submittedName>
</protein>
<name>A0A0F9P9Q1_9ZZZZ</name>
<comment type="caution">
    <text evidence="1">The sequence shown here is derived from an EMBL/GenBank/DDBJ whole genome shotgun (WGS) entry which is preliminary data.</text>
</comment>